<organism evidence="1 2">
    <name type="scientific">Geoalkalibacter subterraneus</name>
    <dbReference type="NCBI Taxonomy" id="483547"/>
    <lineage>
        <taxon>Bacteria</taxon>
        <taxon>Pseudomonadati</taxon>
        <taxon>Thermodesulfobacteriota</taxon>
        <taxon>Desulfuromonadia</taxon>
        <taxon>Desulfuromonadales</taxon>
        <taxon>Geoalkalibacteraceae</taxon>
        <taxon>Geoalkalibacter</taxon>
    </lineage>
</organism>
<sequence length="69" mass="8373">MRNPWVFTVLYELPKPREDKTDPSRRKVFSPGGNDIERTGNIFHARFMLVLFIDEASYLTFDRPFFWRF</sequence>
<gene>
    <name evidence="1" type="ORF">GSUB_16830</name>
</gene>
<protein>
    <submittedName>
        <fullName evidence="1">Uncharacterized protein</fullName>
    </submittedName>
</protein>
<name>A0A0B5FX40_9BACT</name>
<evidence type="ECO:0000313" key="2">
    <source>
        <dbReference type="Proteomes" id="UP000035036"/>
    </source>
</evidence>
<proteinExistence type="predicted"/>
<dbReference type="Proteomes" id="UP000035036">
    <property type="component" value="Plasmid pGSUB1"/>
</dbReference>
<dbReference type="KEGG" id="gsb:GSUB_16830"/>
<dbReference type="AlphaFoldDB" id="A0A0B5FX40"/>
<dbReference type="HOGENOM" id="CLU_2770026_0_0_7"/>
<keyword evidence="2" id="KW-1185">Reference proteome</keyword>
<keyword evidence="1" id="KW-0614">Plasmid</keyword>
<geneLocation type="plasmid" evidence="1 2">
    <name>pGSUB1</name>
</geneLocation>
<accession>A0A0B5FX40</accession>
<reference evidence="1 2" key="1">
    <citation type="journal article" date="2015" name="Genome Announc.">
        <title>Genomes of Geoalkalibacter ferrihydriticus Z-0531T and Geoalkalibacter subterraneus Red1T, Two Haloalkaliphilic Metal-Reducing Deltaproteobacteria.</title>
        <authorList>
            <person name="Badalamenti J.P."/>
            <person name="Krajmalnik-Brown R."/>
            <person name="Torres C.I."/>
            <person name="Bond D.R."/>
        </authorList>
    </citation>
    <scope>NUCLEOTIDE SEQUENCE [LARGE SCALE GENOMIC DNA]</scope>
    <source>
        <strain evidence="1 2">Red1</strain>
        <plasmid evidence="2">Plasmid pGSUB1</plasmid>
    </source>
</reference>
<dbReference type="EMBL" id="CP010312">
    <property type="protein sequence ID" value="AJF08166.1"/>
    <property type="molecule type" value="Genomic_DNA"/>
</dbReference>
<evidence type="ECO:0000313" key="1">
    <source>
        <dbReference type="EMBL" id="AJF08166.1"/>
    </source>
</evidence>